<dbReference type="InterPro" id="IPR051173">
    <property type="entry name" value="Ca_channel_alpha-2/delta"/>
</dbReference>
<keyword evidence="1" id="KW-0472">Membrane</keyword>
<keyword evidence="1" id="KW-0812">Transmembrane</keyword>
<organism evidence="3 4">
    <name type="scientific">Caenorhabditis auriculariae</name>
    <dbReference type="NCBI Taxonomy" id="2777116"/>
    <lineage>
        <taxon>Eukaryota</taxon>
        <taxon>Metazoa</taxon>
        <taxon>Ecdysozoa</taxon>
        <taxon>Nematoda</taxon>
        <taxon>Chromadorea</taxon>
        <taxon>Rhabditida</taxon>
        <taxon>Rhabditina</taxon>
        <taxon>Rhabditomorpha</taxon>
        <taxon>Rhabditoidea</taxon>
        <taxon>Rhabditidae</taxon>
        <taxon>Peloderinae</taxon>
        <taxon>Caenorhabditis</taxon>
    </lineage>
</organism>
<proteinExistence type="predicted"/>
<feature type="chain" id="PRO_5035779104" description="VWFA domain-containing protein" evidence="2">
    <location>
        <begin position="20"/>
        <end position="1207"/>
    </location>
</feature>
<dbReference type="OrthoDB" id="2150145at2759"/>
<keyword evidence="4" id="KW-1185">Reference proteome</keyword>
<keyword evidence="1" id="KW-1133">Transmembrane helix</keyword>
<dbReference type="PANTHER" id="PTHR10166">
    <property type="entry name" value="VOLTAGE-DEPENDENT CALCIUM CHANNEL SUBUNIT ALPHA-2/DELTA-RELATED"/>
    <property type="match status" value="1"/>
</dbReference>
<dbReference type="GO" id="GO:0005245">
    <property type="term" value="F:voltage-gated calcium channel activity"/>
    <property type="evidence" value="ECO:0007669"/>
    <property type="project" value="TreeGrafter"/>
</dbReference>
<evidence type="ECO:0000256" key="2">
    <source>
        <dbReference type="SAM" id="SignalP"/>
    </source>
</evidence>
<name>A0A8S1H883_9PELO</name>
<protein>
    <recommendedName>
        <fullName evidence="5">VWFA domain-containing protein</fullName>
    </recommendedName>
</protein>
<comment type="caution">
    <text evidence="3">The sequence shown here is derived from an EMBL/GenBank/DDBJ whole genome shotgun (WGS) entry which is preliminary data.</text>
</comment>
<feature type="transmembrane region" description="Helical" evidence="1">
    <location>
        <begin position="1048"/>
        <end position="1069"/>
    </location>
</feature>
<evidence type="ECO:0008006" key="5">
    <source>
        <dbReference type="Google" id="ProtNLM"/>
    </source>
</evidence>
<dbReference type="Gene3D" id="3.30.450.20">
    <property type="entry name" value="PAS domain"/>
    <property type="match status" value="1"/>
</dbReference>
<sequence>MPIICLPLLLLILSQKCHAVKDIADAPLLRETYFSIGAHMNGDALSKSLQKNADKLLGISEFQSFLDSSVSDGYEKLTVDDRLADQVAERVDAKLTHLPGLLTSSFDADVTAAHFVRNVPPCSIFQKVLATTPSQSCYVQHTPNRELTYENNNIVLRRVDNSSIVQRQYVLVDGVQQLELPADFIAKNEFRHWQQFVIASTPFPKRIFIVFELGKMTPALLKTAKDAALHLLSMAAPDDHLHVVVAASGSVIAKCKGGAPEHRRRARRLIKTLRLPTNDSEISSHSAALNATFDLLRDEATLEVAANRQNVIYYISRGMFAELLEAKEILNSLAKRVIAMQRLQCKFKINTILIAEQNRAPLSWSYEFLENIAQQNFSIHKNSIENETLEQLASVDFSPSRGEMVVLSDEVMKQLNLRTLLKMNCVEGRCENHPSTVHWTYDIKASSMSVFRQFQHRNRSLVMGFDLHLDELFDEVLQPFAFRAAPSDVRLTISVVDFRGHVVASSSSRSDVRLNVADGWPKSINWLLNEFRNPINQRGTFTVGTKAHGLLSYYWRKMQEAPFVIVMSSTHGSLPVDVVRVAQAPKQMYTMENVLWHKNDDRQQKCLLHGTPVSQRFSSIFVPPSAYHPAAKRMLSSDALRNNWVYLFDNVGFIRSNSLRRGVREHLGILSNLSHIWQNLEKNLKDGSESPVIRRYAATVDGVLTTFPAQTIREDFEPTRQKWFVDAMNEPGKIVVTGPSENALLGDVITVSTTVLALSSSPNKQVFAVVAMDVPSGVFNTWLREGITACGQTRRCVLFAADGKVVYADPDPNRVKSTAEAFERYHISHLEPILAARMSRSPDVVKKRQCLDEGNELQRTSVWNTKYTRVFTVGCGEVSSAIGSPLHSETLLVPDTNIFLSMVNSSCTKPGLGTFCPCSVSDRRCLFCGRFDSNECECPCQCPFEETCADEDSLPTCVHEPTNSDMTFEEIDMTYKDCPNTLCGVIGSPLACRATPGCEWCAFSVSGATIDVPACSAISTCYQGVQGRTVGNGSSSKFDEIWPSKAPIGPLIACLFAVAVLVSTVAYCYRSQMTRLGERRVMFDASGMPLFGRHGPPFEFDLDGSGFRELKQPVQLASFERVAPIAERIGQAPTVSSDHGYSTMTDRNAADDSECAESVLTALTPTGPPDGSPRLKSCSLVTTSVVVHHVPEHVLREVVSSPMIETL</sequence>
<dbReference type="PANTHER" id="PTHR10166:SF66">
    <property type="entry name" value="VWFA AND CACHE DOMAIN-CONTAINING PROTEIN CG16868"/>
    <property type="match status" value="1"/>
</dbReference>
<dbReference type="AlphaFoldDB" id="A0A8S1H883"/>
<evidence type="ECO:0000313" key="4">
    <source>
        <dbReference type="Proteomes" id="UP000835052"/>
    </source>
</evidence>
<gene>
    <name evidence="3" type="ORF">CAUJ_LOCUS7942</name>
</gene>
<dbReference type="EMBL" id="CAJGYM010000025">
    <property type="protein sequence ID" value="CAD6192023.1"/>
    <property type="molecule type" value="Genomic_DNA"/>
</dbReference>
<accession>A0A8S1H883</accession>
<dbReference type="Proteomes" id="UP000835052">
    <property type="component" value="Unassembled WGS sequence"/>
</dbReference>
<evidence type="ECO:0000313" key="3">
    <source>
        <dbReference type="EMBL" id="CAD6192023.1"/>
    </source>
</evidence>
<reference evidence="3" key="1">
    <citation type="submission" date="2020-10" db="EMBL/GenBank/DDBJ databases">
        <authorList>
            <person name="Kikuchi T."/>
        </authorList>
    </citation>
    <scope>NUCLEOTIDE SEQUENCE</scope>
    <source>
        <strain evidence="3">NKZ352</strain>
    </source>
</reference>
<evidence type="ECO:0000256" key="1">
    <source>
        <dbReference type="SAM" id="Phobius"/>
    </source>
</evidence>
<feature type="signal peptide" evidence="2">
    <location>
        <begin position="1"/>
        <end position="19"/>
    </location>
</feature>
<keyword evidence="2" id="KW-0732">Signal</keyword>
<dbReference type="GO" id="GO:0005891">
    <property type="term" value="C:voltage-gated calcium channel complex"/>
    <property type="evidence" value="ECO:0007669"/>
    <property type="project" value="TreeGrafter"/>
</dbReference>